<sequence>SKSEISTFDATDRLFSTPVELTGKRGPIAVNAVFQDTLPSGSSRGTVVTMHGSPGSHKDFKYITPLLEESGLRVVGTNFPGFGLSSDSEQLVHTNQERAEFIEAIMDNLNLNEKVLFLAHSRGCETALRLTVNNQQRCFGMALINHAGFKVQRAIRPYAEPQRTRRNIDSYSLNIIQLYTDIQYSQSTIECFVFVSLMVESASQPLSQCL</sequence>
<dbReference type="PANTHER" id="PTHR47533:SF4">
    <property type="entry name" value="AB HYDROLASE-1 DOMAIN-CONTAINING PROTEIN"/>
    <property type="match status" value="1"/>
</dbReference>
<dbReference type="PANTHER" id="PTHR47533">
    <property type="entry name" value="PROTEIN CBG21859"/>
    <property type="match status" value="1"/>
</dbReference>
<dbReference type="Gene3D" id="3.40.50.1820">
    <property type="entry name" value="alpha/beta hydrolase"/>
    <property type="match status" value="1"/>
</dbReference>
<dbReference type="EMBL" id="BTSY01000006">
    <property type="protein sequence ID" value="GMT31697.1"/>
    <property type="molecule type" value="Genomic_DNA"/>
</dbReference>
<comment type="caution">
    <text evidence="1">The sequence shown here is derived from an EMBL/GenBank/DDBJ whole genome shotgun (WGS) entry which is preliminary data.</text>
</comment>
<dbReference type="SUPFAM" id="SSF53474">
    <property type="entry name" value="alpha/beta-Hydrolases"/>
    <property type="match status" value="1"/>
</dbReference>
<name>A0AAV5WKZ1_9BILA</name>
<organism evidence="1 2">
    <name type="scientific">Pristionchus fissidentatus</name>
    <dbReference type="NCBI Taxonomy" id="1538716"/>
    <lineage>
        <taxon>Eukaryota</taxon>
        <taxon>Metazoa</taxon>
        <taxon>Ecdysozoa</taxon>
        <taxon>Nematoda</taxon>
        <taxon>Chromadorea</taxon>
        <taxon>Rhabditida</taxon>
        <taxon>Rhabditina</taxon>
        <taxon>Diplogasteromorpha</taxon>
        <taxon>Diplogasteroidea</taxon>
        <taxon>Neodiplogasteridae</taxon>
        <taxon>Pristionchus</taxon>
    </lineage>
</organism>
<proteinExistence type="predicted"/>
<evidence type="ECO:0000313" key="1">
    <source>
        <dbReference type="EMBL" id="GMT31697.1"/>
    </source>
</evidence>
<reference evidence="1" key="1">
    <citation type="submission" date="2023-10" db="EMBL/GenBank/DDBJ databases">
        <title>Genome assembly of Pristionchus species.</title>
        <authorList>
            <person name="Yoshida K."/>
            <person name="Sommer R.J."/>
        </authorList>
    </citation>
    <scope>NUCLEOTIDE SEQUENCE</scope>
    <source>
        <strain evidence="1">RS5133</strain>
    </source>
</reference>
<protein>
    <recommendedName>
        <fullName evidence="3">Hydrolase</fullName>
    </recommendedName>
</protein>
<keyword evidence="2" id="KW-1185">Reference proteome</keyword>
<dbReference type="InterPro" id="IPR029058">
    <property type="entry name" value="AB_hydrolase_fold"/>
</dbReference>
<evidence type="ECO:0008006" key="3">
    <source>
        <dbReference type="Google" id="ProtNLM"/>
    </source>
</evidence>
<evidence type="ECO:0000313" key="2">
    <source>
        <dbReference type="Proteomes" id="UP001432322"/>
    </source>
</evidence>
<accession>A0AAV5WKZ1</accession>
<dbReference type="InterPro" id="IPR010463">
    <property type="entry name" value="DUF1057"/>
</dbReference>
<dbReference type="Proteomes" id="UP001432322">
    <property type="component" value="Unassembled WGS sequence"/>
</dbReference>
<gene>
    <name evidence="1" type="ORF">PFISCL1PPCAC_22994</name>
</gene>
<dbReference type="AlphaFoldDB" id="A0AAV5WKZ1"/>
<dbReference type="Pfam" id="PF06342">
    <property type="entry name" value="DUF1057"/>
    <property type="match status" value="1"/>
</dbReference>
<feature type="non-terminal residue" evidence="1">
    <location>
        <position position="1"/>
    </location>
</feature>